<feature type="transmembrane region" description="Helical" evidence="7">
    <location>
        <begin position="168"/>
        <end position="190"/>
    </location>
</feature>
<evidence type="ECO:0000256" key="7">
    <source>
        <dbReference type="SAM" id="Phobius"/>
    </source>
</evidence>
<evidence type="ECO:0000256" key="2">
    <source>
        <dbReference type="ARBA" id="ARBA00009186"/>
    </source>
</evidence>
<dbReference type="GO" id="GO:0020037">
    <property type="term" value="F:heme binding"/>
    <property type="evidence" value="ECO:0007669"/>
    <property type="project" value="InterPro"/>
</dbReference>
<feature type="transmembrane region" description="Helical" evidence="7">
    <location>
        <begin position="129"/>
        <end position="147"/>
    </location>
</feature>
<evidence type="ECO:0000256" key="6">
    <source>
        <dbReference type="ARBA" id="ARBA00023136"/>
    </source>
</evidence>
<reference evidence="9" key="1">
    <citation type="journal article" date="2020" name="mSystems">
        <title>Genome- and Community-Level Interaction Insights into Carbon Utilization and Element Cycling Functions of Hydrothermarchaeota in Hydrothermal Sediment.</title>
        <authorList>
            <person name="Zhou Z."/>
            <person name="Liu Y."/>
            <person name="Xu W."/>
            <person name="Pan J."/>
            <person name="Luo Z.H."/>
            <person name="Li M."/>
        </authorList>
    </citation>
    <scope>NUCLEOTIDE SEQUENCE [LARGE SCALE GENOMIC DNA]</scope>
    <source>
        <strain evidence="9">SpSt-573</strain>
    </source>
</reference>
<dbReference type="GO" id="GO:0015232">
    <property type="term" value="F:heme transmembrane transporter activity"/>
    <property type="evidence" value="ECO:0007669"/>
    <property type="project" value="InterPro"/>
</dbReference>
<evidence type="ECO:0000259" key="8">
    <source>
        <dbReference type="Pfam" id="PF01578"/>
    </source>
</evidence>
<dbReference type="GO" id="GO:0005886">
    <property type="term" value="C:plasma membrane"/>
    <property type="evidence" value="ECO:0007669"/>
    <property type="project" value="TreeGrafter"/>
</dbReference>
<feature type="transmembrane region" description="Helical" evidence="7">
    <location>
        <begin position="205"/>
        <end position="222"/>
    </location>
</feature>
<dbReference type="PANTHER" id="PTHR30071">
    <property type="entry name" value="HEME EXPORTER PROTEIN C"/>
    <property type="match status" value="1"/>
</dbReference>
<protein>
    <recommendedName>
        <fullName evidence="8">Cytochrome c assembly protein domain-containing protein</fullName>
    </recommendedName>
</protein>
<name>A0A7C4KKX4_9CHLR</name>
<organism evidence="9">
    <name type="scientific">Anaerolinea thermolimosa</name>
    <dbReference type="NCBI Taxonomy" id="229919"/>
    <lineage>
        <taxon>Bacteria</taxon>
        <taxon>Bacillati</taxon>
        <taxon>Chloroflexota</taxon>
        <taxon>Anaerolineae</taxon>
        <taxon>Anaerolineales</taxon>
        <taxon>Anaerolineaceae</taxon>
        <taxon>Anaerolinea</taxon>
    </lineage>
</organism>
<gene>
    <name evidence="9" type="ORF">ENT37_11680</name>
</gene>
<feature type="transmembrane region" description="Helical" evidence="7">
    <location>
        <begin position="234"/>
        <end position="252"/>
    </location>
</feature>
<dbReference type="EMBL" id="DSYK01000578">
    <property type="protein sequence ID" value="HGS22511.1"/>
    <property type="molecule type" value="Genomic_DNA"/>
</dbReference>
<feature type="transmembrane region" description="Helical" evidence="7">
    <location>
        <begin position="92"/>
        <end position="109"/>
    </location>
</feature>
<dbReference type="PANTHER" id="PTHR30071:SF1">
    <property type="entry name" value="CYTOCHROME B_B6 PROTEIN-RELATED"/>
    <property type="match status" value="1"/>
</dbReference>
<accession>A0A7C4KKX4</accession>
<feature type="transmembrane region" description="Helical" evidence="7">
    <location>
        <begin position="61"/>
        <end position="80"/>
    </location>
</feature>
<feature type="domain" description="Cytochrome c assembly protein" evidence="8">
    <location>
        <begin position="68"/>
        <end position="252"/>
    </location>
</feature>
<dbReference type="PRINTS" id="PR01410">
    <property type="entry name" value="CCBIOGENESIS"/>
</dbReference>
<keyword evidence="5 7" id="KW-1133">Transmembrane helix</keyword>
<keyword evidence="6 7" id="KW-0472">Membrane</keyword>
<dbReference type="InterPro" id="IPR045062">
    <property type="entry name" value="Cyt_c_biogenesis_CcsA/CcmC"/>
</dbReference>
<keyword evidence="3 7" id="KW-0812">Transmembrane</keyword>
<dbReference type="AlphaFoldDB" id="A0A7C4KKX4"/>
<evidence type="ECO:0000256" key="3">
    <source>
        <dbReference type="ARBA" id="ARBA00022692"/>
    </source>
</evidence>
<comment type="caution">
    <text evidence="9">The sequence shown here is derived from an EMBL/GenBank/DDBJ whole genome shotgun (WGS) entry which is preliminary data.</text>
</comment>
<feature type="transmembrane region" description="Helical" evidence="7">
    <location>
        <begin position="37"/>
        <end position="55"/>
    </location>
</feature>
<comment type="similarity">
    <text evidence="2">Belongs to the CcmF/CycK/Ccl1/NrfE/CcsA family.</text>
</comment>
<evidence type="ECO:0000256" key="4">
    <source>
        <dbReference type="ARBA" id="ARBA00022748"/>
    </source>
</evidence>
<sequence length="264" mass="30267">MAIKFTIEGLLIYVTMVIYLSAFIVGMFGLRKIGEYLFFIGFIVAVINYARRWVAAEHIPMQNLFEVFLTLGVLIYPISYFTRKYLTPAREVFDRLLGVIVLFPAGFIFKSTTQFLPPALQSSLFAPHVSVYMIAYIIMAMATYHAFAQIATAPAAVKSTVMNHEVSTYKLVCLGFPFLTLGLILGSWWAQVAWGRYWGWDPKEMWSLTTWLIFAGYFHFRYMFGRKYSSLNSLWVILGMLAIIITLLWANLSRIFTGIHSYAN</sequence>
<evidence type="ECO:0000256" key="5">
    <source>
        <dbReference type="ARBA" id="ARBA00022989"/>
    </source>
</evidence>
<dbReference type="InterPro" id="IPR003567">
    <property type="entry name" value="Cyt_c_biogenesis"/>
</dbReference>
<evidence type="ECO:0000313" key="9">
    <source>
        <dbReference type="EMBL" id="HGS22511.1"/>
    </source>
</evidence>
<proteinExistence type="inferred from homology"/>
<keyword evidence="4" id="KW-0201">Cytochrome c-type biogenesis</keyword>
<comment type="subcellular location">
    <subcellularLocation>
        <location evidence="1">Membrane</location>
        <topology evidence="1">Multi-pass membrane protein</topology>
    </subcellularLocation>
</comment>
<feature type="transmembrane region" description="Helical" evidence="7">
    <location>
        <begin position="12"/>
        <end position="30"/>
    </location>
</feature>
<dbReference type="GO" id="GO:0017004">
    <property type="term" value="P:cytochrome complex assembly"/>
    <property type="evidence" value="ECO:0007669"/>
    <property type="project" value="UniProtKB-KW"/>
</dbReference>
<evidence type="ECO:0000256" key="1">
    <source>
        <dbReference type="ARBA" id="ARBA00004141"/>
    </source>
</evidence>
<dbReference type="InterPro" id="IPR002541">
    <property type="entry name" value="Cyt_c_assembly"/>
</dbReference>
<dbReference type="Pfam" id="PF01578">
    <property type="entry name" value="Cytochrom_C_asm"/>
    <property type="match status" value="1"/>
</dbReference>